<proteinExistence type="predicted"/>
<reference evidence="3 4" key="1">
    <citation type="submission" date="2006-09" db="EMBL/GenBank/DDBJ databases">
        <authorList>
            <person name="Emerson D."/>
            <person name="Ferriera S."/>
            <person name="Johnson J."/>
            <person name="Kravitz S."/>
            <person name="Halpern A."/>
            <person name="Remington K."/>
            <person name="Beeson K."/>
            <person name="Tran B."/>
            <person name="Rogers Y.-H."/>
            <person name="Friedman R."/>
            <person name="Venter J.C."/>
        </authorList>
    </citation>
    <scope>NUCLEOTIDE SEQUENCE [LARGE SCALE GENOMIC DNA]</scope>
    <source>
        <strain evidence="3 4">PV-1</strain>
    </source>
</reference>
<gene>
    <name evidence="3" type="ORF">SPV1_04783</name>
</gene>
<dbReference type="HOGENOM" id="CLU_631351_0_0_0"/>
<dbReference type="InterPro" id="IPR036086">
    <property type="entry name" value="ParB/Sulfiredoxin_sf"/>
</dbReference>
<evidence type="ECO:0000313" key="4">
    <source>
        <dbReference type="Proteomes" id="UP000005297"/>
    </source>
</evidence>
<sequence>MEVDVRSSLQTGYFKPPETDRIASAAPLLPVQIMLTLDQIRPYERNPRQTDHPRYEELKASIAAVGIRNPFTVTQRPGDDHYIIESGGNTRLHILNELWRETGDERFWRVQVLFKPWPGDASVLSAHIAENELRGEMCFADKAQAIHSLKKVVEEECGESLSWREFERMLPERGLTFSHAQLARMKDLVEILADLMPDGLLRSLGPHHVQTIKSAFSEWASYAGEKLSLFLRKHEDAIREGFMSCDDDPSKIVSALQRIRKEIPVQPEPDEASAASQPAGNVTGKASSFNTGDDGQTSRPTPEPIRLLQRIIMLRPRNYELAMALADGRANVRPYDSGFGFELGEGDAARLGDKGFLAAISAFQTGRDSSISLSVWCGLNDEDADRLLELLRNVRHIVQATLRTRNETGVSDPFALDNVLIMETQNRLDSGAGA</sequence>
<protein>
    <recommendedName>
        <fullName evidence="2">ParB-like N-terminal domain-containing protein</fullName>
    </recommendedName>
</protein>
<feature type="region of interest" description="Disordered" evidence="1">
    <location>
        <begin position="264"/>
        <end position="302"/>
    </location>
</feature>
<dbReference type="SMART" id="SM00470">
    <property type="entry name" value="ParB"/>
    <property type="match status" value="1"/>
</dbReference>
<evidence type="ECO:0000313" key="3">
    <source>
        <dbReference type="EMBL" id="EAU56107.1"/>
    </source>
</evidence>
<dbReference type="PANTHER" id="PTHR33375">
    <property type="entry name" value="CHROMOSOME-PARTITIONING PROTEIN PARB-RELATED"/>
    <property type="match status" value="1"/>
</dbReference>
<dbReference type="GO" id="GO:0005694">
    <property type="term" value="C:chromosome"/>
    <property type="evidence" value="ECO:0007669"/>
    <property type="project" value="TreeGrafter"/>
</dbReference>
<dbReference type="InterPro" id="IPR050336">
    <property type="entry name" value="Chromosome_partition/occlusion"/>
</dbReference>
<dbReference type="InParanoid" id="Q0F334"/>
<organism evidence="3 4">
    <name type="scientific">Mariprofundus ferrooxydans PV-1</name>
    <dbReference type="NCBI Taxonomy" id="314345"/>
    <lineage>
        <taxon>Bacteria</taxon>
        <taxon>Pseudomonadati</taxon>
        <taxon>Pseudomonadota</taxon>
        <taxon>Candidatius Mariprofundia</taxon>
        <taxon>Mariprofundales</taxon>
        <taxon>Mariprofundaceae</taxon>
        <taxon>Mariprofundus</taxon>
    </lineage>
</organism>
<dbReference type="InterPro" id="IPR022304">
    <property type="entry name" value="ICE_PFGI_1_ParB"/>
</dbReference>
<dbReference type="eggNOG" id="COG1475">
    <property type="taxonomic scope" value="Bacteria"/>
</dbReference>
<evidence type="ECO:0000259" key="2">
    <source>
        <dbReference type="SMART" id="SM00470"/>
    </source>
</evidence>
<dbReference type="AlphaFoldDB" id="Q0F334"/>
<feature type="compositionally biased region" description="Polar residues" evidence="1">
    <location>
        <begin position="274"/>
        <end position="300"/>
    </location>
</feature>
<dbReference type="EMBL" id="AATS01000001">
    <property type="protein sequence ID" value="EAU56107.1"/>
    <property type="molecule type" value="Genomic_DNA"/>
</dbReference>
<dbReference type="PANTHER" id="PTHR33375:SF1">
    <property type="entry name" value="CHROMOSOME-PARTITIONING PROTEIN PARB-RELATED"/>
    <property type="match status" value="1"/>
</dbReference>
<accession>Q0F334</accession>
<feature type="domain" description="ParB-like N-terminal" evidence="2">
    <location>
        <begin position="33"/>
        <end position="132"/>
    </location>
</feature>
<dbReference type="Gene3D" id="3.90.1530.10">
    <property type="entry name" value="Conserved hypothetical protein from pyrococcus furiosus pfu- 392566-001, ParB domain"/>
    <property type="match status" value="1"/>
</dbReference>
<name>Q0F334_9PROT</name>
<dbReference type="SUPFAM" id="SSF110849">
    <property type="entry name" value="ParB/Sulfiredoxin"/>
    <property type="match status" value="1"/>
</dbReference>
<evidence type="ECO:0000256" key="1">
    <source>
        <dbReference type="SAM" id="MobiDB-lite"/>
    </source>
</evidence>
<comment type="caution">
    <text evidence="3">The sequence shown here is derived from an EMBL/GenBank/DDBJ whole genome shotgun (WGS) entry which is preliminary data.</text>
</comment>
<dbReference type="InterPro" id="IPR003115">
    <property type="entry name" value="ParB_N"/>
</dbReference>
<dbReference type="GO" id="GO:0045881">
    <property type="term" value="P:positive regulation of sporulation resulting in formation of a cellular spore"/>
    <property type="evidence" value="ECO:0007669"/>
    <property type="project" value="TreeGrafter"/>
</dbReference>
<dbReference type="RefSeq" id="WP_009851251.1">
    <property type="nucleotide sequence ID" value="NZ_DS022295.1"/>
</dbReference>
<keyword evidence="4" id="KW-1185">Reference proteome</keyword>
<dbReference type="OrthoDB" id="7656008at2"/>
<dbReference type="Proteomes" id="UP000005297">
    <property type="component" value="Unassembled WGS sequence"/>
</dbReference>
<dbReference type="GO" id="GO:0007059">
    <property type="term" value="P:chromosome segregation"/>
    <property type="evidence" value="ECO:0007669"/>
    <property type="project" value="TreeGrafter"/>
</dbReference>
<dbReference type="NCBIfam" id="TIGR03764">
    <property type="entry name" value="ICE_PFGI_1_parB"/>
    <property type="match status" value="1"/>
</dbReference>